<dbReference type="STRING" id="1579316.RC74_09930"/>
<keyword evidence="2" id="KW-1185">Reference proteome</keyword>
<name>A0A126V105_9RHOB</name>
<dbReference type="KEGG" id="hat:RC74_09930"/>
<dbReference type="RefSeq" id="WP_039004578.1">
    <property type="nucleotide sequence ID" value="NZ_CP014327.1"/>
</dbReference>
<organism evidence="1 2">
    <name type="scientific">Falsihalocynthiibacter arcticus</name>
    <dbReference type="NCBI Taxonomy" id="1579316"/>
    <lineage>
        <taxon>Bacteria</taxon>
        <taxon>Pseudomonadati</taxon>
        <taxon>Pseudomonadota</taxon>
        <taxon>Alphaproteobacteria</taxon>
        <taxon>Rhodobacterales</taxon>
        <taxon>Roseobacteraceae</taxon>
        <taxon>Falsihalocynthiibacter</taxon>
    </lineage>
</organism>
<dbReference type="AlphaFoldDB" id="A0A126V105"/>
<reference evidence="1 2" key="1">
    <citation type="submission" date="2016-02" db="EMBL/GenBank/DDBJ databases">
        <title>Complete genome sequence of Halocynthiibacter arcticus PAMC 20958t from arctic marine sediment.</title>
        <authorList>
            <person name="Lee Y.M."/>
            <person name="Baek K."/>
            <person name="Lee H.K."/>
            <person name="Shin S.C."/>
        </authorList>
    </citation>
    <scope>NUCLEOTIDE SEQUENCE [LARGE SCALE GENOMIC DNA]</scope>
    <source>
        <strain evidence="1">PAMC 20958</strain>
    </source>
</reference>
<accession>A0A126V105</accession>
<evidence type="ECO:0000313" key="2">
    <source>
        <dbReference type="Proteomes" id="UP000070371"/>
    </source>
</evidence>
<dbReference type="Proteomes" id="UP000070371">
    <property type="component" value="Chromosome"/>
</dbReference>
<dbReference type="OrthoDB" id="8454348at2"/>
<sequence>MRPTAPQIGFDRFIRLDWARKAMEVRAGLAETDELEAMLDEAHSGLAAKKKTKTVLNRLWLEPRKEVEPFAQGAVELFQSVPSTSPAALTWGMAIVTYPFFAKVAEIVGRLTSLQGDCTTAEVHRRMAEIYGEREGTRRMTNMVLQSQIDWETLDRSDNGKTLTRKKIVALETPDLVRWMTKAVLKSVGRPVGIGTLEAQPVIYPFGLGENLGFVLSSAPDVDLRADSTGSQIVSLITEQ</sequence>
<gene>
    <name evidence="1" type="ORF">RC74_09930</name>
</gene>
<dbReference type="EMBL" id="CP014327">
    <property type="protein sequence ID" value="AML51536.1"/>
    <property type="molecule type" value="Genomic_DNA"/>
</dbReference>
<evidence type="ECO:0000313" key="1">
    <source>
        <dbReference type="EMBL" id="AML51536.1"/>
    </source>
</evidence>
<proteinExistence type="predicted"/>
<protein>
    <submittedName>
        <fullName evidence="1">Uncharacterized protein</fullName>
    </submittedName>
</protein>